<dbReference type="Gene3D" id="3.55.50.30">
    <property type="match status" value="1"/>
</dbReference>
<dbReference type="Pfam" id="PF04773">
    <property type="entry name" value="FecR"/>
    <property type="match status" value="1"/>
</dbReference>
<feature type="domain" description="Protein FecR C-terminal" evidence="3">
    <location>
        <begin position="257"/>
        <end position="322"/>
    </location>
</feature>
<proteinExistence type="predicted"/>
<evidence type="ECO:0000313" key="5">
    <source>
        <dbReference type="Proteomes" id="UP000235564"/>
    </source>
</evidence>
<keyword evidence="1" id="KW-0812">Transmembrane</keyword>
<comment type="caution">
    <text evidence="4">The sequence shown here is derived from an EMBL/GenBank/DDBJ whole genome shotgun (WGS) entry which is preliminary data.</text>
</comment>
<protein>
    <recommendedName>
        <fullName evidence="6">Anti-sigma factor</fullName>
    </recommendedName>
</protein>
<evidence type="ECO:0000259" key="3">
    <source>
        <dbReference type="Pfam" id="PF16344"/>
    </source>
</evidence>
<dbReference type="RefSeq" id="WP_102697399.1">
    <property type="nucleotide sequence ID" value="NZ_PNGJ01000005.1"/>
</dbReference>
<dbReference type="Proteomes" id="UP000235564">
    <property type="component" value="Unassembled WGS sequence"/>
</dbReference>
<keyword evidence="1" id="KW-1133">Transmembrane helix</keyword>
<accession>A0A2N6QQL7</accession>
<dbReference type="EMBL" id="PNGJ01000005">
    <property type="protein sequence ID" value="PMC24075.1"/>
    <property type="molecule type" value="Genomic_DNA"/>
</dbReference>
<evidence type="ECO:0000259" key="2">
    <source>
        <dbReference type="Pfam" id="PF04773"/>
    </source>
</evidence>
<gene>
    <name evidence="4" type="ORF">CJ231_07285</name>
</gene>
<reference evidence="4 5" key="1">
    <citation type="submission" date="2017-09" db="EMBL/GenBank/DDBJ databases">
        <title>Bacterial strain isolated from the female urinary microbiota.</title>
        <authorList>
            <person name="Thomas-White K."/>
            <person name="Kumar N."/>
            <person name="Forster S."/>
            <person name="Putonti C."/>
            <person name="Lawley T."/>
            <person name="Wolfe A.J."/>
        </authorList>
    </citation>
    <scope>NUCLEOTIDE SEQUENCE [LARGE SCALE GENOMIC DNA]</scope>
    <source>
        <strain evidence="4 5">UMB0536</strain>
    </source>
</reference>
<dbReference type="OrthoDB" id="1115929at2"/>
<dbReference type="InterPro" id="IPR012373">
    <property type="entry name" value="Ferrdict_sens_TM"/>
</dbReference>
<keyword evidence="1" id="KW-0472">Membrane</keyword>
<dbReference type="AlphaFoldDB" id="A0A2N6QQL7"/>
<organism evidence="4 5">
    <name type="scientific">Hoylesella buccalis</name>
    <dbReference type="NCBI Taxonomy" id="28127"/>
    <lineage>
        <taxon>Bacteria</taxon>
        <taxon>Pseudomonadati</taxon>
        <taxon>Bacteroidota</taxon>
        <taxon>Bacteroidia</taxon>
        <taxon>Bacteroidales</taxon>
        <taxon>Prevotellaceae</taxon>
        <taxon>Hoylesella</taxon>
    </lineage>
</organism>
<dbReference type="InterPro" id="IPR006860">
    <property type="entry name" value="FecR"/>
</dbReference>
<sequence>MNNIVEKYRQSRLTKEELQQLRMQVNMASDDELATEMLTHWQEEIDVSGVQDKAIDAIRNNVHAHIAQTHTPTLQRRVWKRLQQAAVILLPICLTVLGYLGYRQYMAYDDTLVFTTGRGEQVSISLPDGTQAHLNESSKLSYQPNSFSNQHREIDFNGEAYFEVHHDLRHTFTIHGTDINVTVTGTKFHLSSYPESPTVTLCLLEGAVTLRSVKTSEQIKVKPYELCSFDKASGRFKIEPITGEDTAYYTALHHREMVFHSTPLKQVIDRISAIYDIDIQLQNIDENDRFTGTLPTSDLTQCMIVLSKLYNCQVNTNEHGVTLTKKSR</sequence>
<feature type="transmembrane region" description="Helical" evidence="1">
    <location>
        <begin position="85"/>
        <end position="102"/>
    </location>
</feature>
<dbReference type="GO" id="GO:0016989">
    <property type="term" value="F:sigma factor antagonist activity"/>
    <property type="evidence" value="ECO:0007669"/>
    <property type="project" value="TreeGrafter"/>
</dbReference>
<name>A0A2N6QQL7_9BACT</name>
<dbReference type="PANTHER" id="PTHR30273">
    <property type="entry name" value="PERIPLASMIC SIGNAL SENSOR AND SIGMA FACTOR ACTIVATOR FECR-RELATED"/>
    <property type="match status" value="1"/>
</dbReference>
<dbReference type="PIRSF" id="PIRSF018266">
    <property type="entry name" value="FecR"/>
    <property type="match status" value="1"/>
</dbReference>
<dbReference type="PANTHER" id="PTHR30273:SF2">
    <property type="entry name" value="PROTEIN FECR"/>
    <property type="match status" value="1"/>
</dbReference>
<dbReference type="Gene3D" id="2.60.120.1440">
    <property type="match status" value="1"/>
</dbReference>
<evidence type="ECO:0008006" key="6">
    <source>
        <dbReference type="Google" id="ProtNLM"/>
    </source>
</evidence>
<evidence type="ECO:0000256" key="1">
    <source>
        <dbReference type="SAM" id="Phobius"/>
    </source>
</evidence>
<dbReference type="Pfam" id="PF16344">
    <property type="entry name" value="FecR_C"/>
    <property type="match status" value="1"/>
</dbReference>
<dbReference type="InterPro" id="IPR032508">
    <property type="entry name" value="FecR_C"/>
</dbReference>
<feature type="domain" description="FecR protein" evidence="2">
    <location>
        <begin position="115"/>
        <end position="208"/>
    </location>
</feature>
<evidence type="ECO:0000313" key="4">
    <source>
        <dbReference type="EMBL" id="PMC24075.1"/>
    </source>
</evidence>